<comment type="caution">
    <text evidence="2">The sequence shown here is derived from an EMBL/GenBank/DDBJ whole genome shotgun (WGS) entry which is preliminary data.</text>
</comment>
<dbReference type="GO" id="GO:0006826">
    <property type="term" value="P:iron ion transport"/>
    <property type="evidence" value="ECO:0007669"/>
    <property type="project" value="InterPro"/>
</dbReference>
<gene>
    <name evidence="2" type="ORF">EHV23_08475</name>
</gene>
<sequence length="476" mass="51683">MAGEALCSDASVRHCLGIWRALHHPPSRPGTSVHHCPGTLAGIRARRLAGAWMPARRAGRMKGGFSASLCITRIDMDTFKDLAARHDALMAEAQGMRIRDRARKLRVTEGELVARQLGVTARPIACKPVEICPKLGSLGRILCLTRNEWAVHERYGQFQMVEVNPKVGLVLGTDIDLRLFFSKWTRAWEVNDNGRISLQFFDREGVAIQKIFQTDDTDLAAWQKLVDEFALAPAAGRGAQAADPSPVQAASAAVAAGAGAPSAAAVSVGAAAQAAGITPEQAAALLAVRDAPVFEPLKPAVTDHGATLDEAARLHLRNRWLAMTDPHQLWPMLQELKLSRITALANVGEDLCQQTDLLAIEKVLQYASEHELPIMVFAGNHAAVQIHGGTVKKLMRAGPWFNILDPNFNLHVNTDAAVSSWVVNRPTDDGPVTSLELYADNGDIIVQFFGLRKPGNPELKAWRALMEGLCAKPLHR</sequence>
<dbReference type="InterPro" id="IPR053733">
    <property type="entry name" value="Heme_Transport_Util_sf"/>
</dbReference>
<dbReference type="SUPFAM" id="SSF144064">
    <property type="entry name" value="Heme iron utilization protein-like"/>
    <property type="match status" value="2"/>
</dbReference>
<dbReference type="CDD" id="cd16830">
    <property type="entry name" value="HemS-like_N"/>
    <property type="match status" value="1"/>
</dbReference>
<feature type="domain" description="Haemin-degrading HemS/ChuX" evidence="1">
    <location>
        <begin position="337"/>
        <end position="469"/>
    </location>
</feature>
<proteinExistence type="predicted"/>
<evidence type="ECO:0000313" key="2">
    <source>
        <dbReference type="EMBL" id="RRN43486.1"/>
    </source>
</evidence>
<dbReference type="InterPro" id="IPR007845">
    <property type="entry name" value="HemS/ChuX_dom"/>
</dbReference>
<evidence type="ECO:0000259" key="1">
    <source>
        <dbReference type="Pfam" id="PF05171"/>
    </source>
</evidence>
<name>A0A426FL11_9BURK</name>
<dbReference type="Gene3D" id="3.40.1570.10">
    <property type="entry name" value="HemS/ChuS/ChuX like domains"/>
    <property type="match status" value="2"/>
</dbReference>
<keyword evidence="3" id="KW-1185">Reference proteome</keyword>
<dbReference type="AlphaFoldDB" id="A0A426FL11"/>
<evidence type="ECO:0000313" key="3">
    <source>
        <dbReference type="Proteomes" id="UP000270261"/>
    </source>
</evidence>
<dbReference type="Pfam" id="PF05171">
    <property type="entry name" value="HemS"/>
    <property type="match status" value="2"/>
</dbReference>
<protein>
    <submittedName>
        <fullName evidence="2">Hemin-degrading factor</fullName>
    </submittedName>
</protein>
<dbReference type="Proteomes" id="UP000270261">
    <property type="component" value="Unassembled WGS sequence"/>
</dbReference>
<feature type="domain" description="Haemin-degrading HemS/ChuX" evidence="1">
    <location>
        <begin position="107"/>
        <end position="229"/>
    </location>
</feature>
<dbReference type="EMBL" id="RRUE01000002">
    <property type="protein sequence ID" value="RRN43486.1"/>
    <property type="molecule type" value="Genomic_DNA"/>
</dbReference>
<organism evidence="2 3">
    <name type="scientific">Lautropia dentalis</name>
    <dbReference type="NCBI Taxonomy" id="2490857"/>
    <lineage>
        <taxon>Bacteria</taxon>
        <taxon>Pseudomonadati</taxon>
        <taxon>Pseudomonadota</taxon>
        <taxon>Betaproteobacteria</taxon>
        <taxon>Burkholderiales</taxon>
        <taxon>Burkholderiaceae</taxon>
        <taxon>Lautropia</taxon>
    </lineage>
</organism>
<accession>A0A426FL11</accession>
<reference evidence="2 3" key="1">
    <citation type="submission" date="2018-11" db="EMBL/GenBank/DDBJ databases">
        <title>Genome sequencing of Lautropia sp. KCOM 2505 (= ChDC F240).</title>
        <authorList>
            <person name="Kook J.-K."/>
            <person name="Park S.-N."/>
            <person name="Lim Y.K."/>
        </authorList>
    </citation>
    <scope>NUCLEOTIDE SEQUENCE [LARGE SCALE GENOMIC DNA]</scope>
    <source>
        <strain evidence="2 3">KCOM 2505</strain>
    </source>
</reference>
<dbReference type="CDD" id="cd16831">
    <property type="entry name" value="HemS-like_C"/>
    <property type="match status" value="1"/>
</dbReference>